<sequence length="152" mass="17135">MDDRQRTRAMTPAEAFVADPRRFGRALYRALRTDEGWTLLPGGGMEYDWTDGGCLLLADALATLFEGRRDFEPVALVAGGRYVGEHYLIRYGRWHLDADGACLELTLLRRYETATKWSPRVVPFKVAELSPGVPRDQKVSERIASYLVATLV</sequence>
<dbReference type="RefSeq" id="WP_196206711.1">
    <property type="nucleotide sequence ID" value="NZ_JADPUN010000422.1"/>
</dbReference>
<gene>
    <name evidence="1" type="ORF">I0C86_41120</name>
</gene>
<organism evidence="1 2">
    <name type="scientific">Plantactinospora alkalitolerans</name>
    <dbReference type="NCBI Taxonomy" id="2789879"/>
    <lineage>
        <taxon>Bacteria</taxon>
        <taxon>Bacillati</taxon>
        <taxon>Actinomycetota</taxon>
        <taxon>Actinomycetes</taxon>
        <taxon>Micromonosporales</taxon>
        <taxon>Micromonosporaceae</taxon>
        <taxon>Plantactinospora</taxon>
    </lineage>
</organism>
<evidence type="ECO:0000313" key="2">
    <source>
        <dbReference type="Proteomes" id="UP000638560"/>
    </source>
</evidence>
<proteinExistence type="predicted"/>
<keyword evidence="2" id="KW-1185">Reference proteome</keyword>
<reference evidence="1 2" key="1">
    <citation type="submission" date="2020-11" db="EMBL/GenBank/DDBJ databases">
        <title>A novel isolate from a Black sea contaminated sediment with potential to produce alkanes: Plantactinospora alkalitolerans sp. nov.</title>
        <authorList>
            <person name="Carro L."/>
            <person name="Veyisoglu A."/>
            <person name="Guven K."/>
            <person name="Schumann P."/>
            <person name="Klenk H.-P."/>
            <person name="Sahin N."/>
        </authorList>
    </citation>
    <scope>NUCLEOTIDE SEQUENCE [LARGE SCALE GENOMIC DNA]</scope>
    <source>
        <strain evidence="1 2">S1510</strain>
    </source>
</reference>
<dbReference type="EMBL" id="JADPUN010000422">
    <property type="protein sequence ID" value="MBF9135254.1"/>
    <property type="molecule type" value="Genomic_DNA"/>
</dbReference>
<comment type="caution">
    <text evidence="1">The sequence shown here is derived from an EMBL/GenBank/DDBJ whole genome shotgun (WGS) entry which is preliminary data.</text>
</comment>
<evidence type="ECO:0000313" key="1">
    <source>
        <dbReference type="EMBL" id="MBF9135254.1"/>
    </source>
</evidence>
<accession>A0ABS0HA97</accession>
<protein>
    <submittedName>
        <fullName evidence="1">Uncharacterized protein</fullName>
    </submittedName>
</protein>
<dbReference type="Proteomes" id="UP000638560">
    <property type="component" value="Unassembled WGS sequence"/>
</dbReference>
<name>A0ABS0HA97_9ACTN</name>